<dbReference type="Gene3D" id="3.90.1640.10">
    <property type="entry name" value="inorganic pyrophosphatase (n-terminal core)"/>
    <property type="match status" value="2"/>
</dbReference>
<comment type="caution">
    <text evidence="1">The sequence shown here is derived from an EMBL/GenBank/DDBJ whole genome shotgun (WGS) entry which is preliminary data.</text>
</comment>
<dbReference type="AlphaFoldDB" id="A0A2M6X041"/>
<dbReference type="Proteomes" id="UP000230731">
    <property type="component" value="Unassembled WGS sequence"/>
</dbReference>
<dbReference type="SUPFAM" id="SSF64182">
    <property type="entry name" value="DHH phosphoesterases"/>
    <property type="match status" value="1"/>
</dbReference>
<dbReference type="InterPro" id="IPR038763">
    <property type="entry name" value="DHH_sf"/>
</dbReference>
<dbReference type="PANTHER" id="PTHR47618:SF1">
    <property type="entry name" value="BIFUNCTIONAL OLIGORIBONUCLEASE AND PAP PHOSPHATASE NRNA"/>
    <property type="match status" value="1"/>
</dbReference>
<sequence length="383" mass="41523">MARSEIQQAQAVITRAHNLLLVVPAKASVDALASMIALYTHLAHSNDHRQHVDEVSPSHLPPGLQFLSGSSQVRTEPLQQTEIIIDIAAADAVKKVTQEQLTGGTRLRLTAAPDSAVRRDQIEISVRSLPYDSVVVIGAADLEELGPLFTENADFFYSTPSVNIDHRAANEQFGTVNLVDITAGSVAEVMHELISAQTAGPLPPDVTTALYAGIVAGTDSFQKPTTTPRSFQTAAQLIQQQANRELVIQHLVKTKPLKIIKLLGSLYARLRREESVNLYWTSLEAGDFLESGALAEDIPVVMHELAGTIAGFNAALLLYQTTAGSRQYFAYVLLGPGLRTRRREIQELLTAAKENGALTFTIAAPSLEAAEKVAHEKMKQILP</sequence>
<evidence type="ECO:0000313" key="1">
    <source>
        <dbReference type="EMBL" id="PIT98399.1"/>
    </source>
</evidence>
<accession>A0A2M6X041</accession>
<name>A0A2M6X041_9BACT</name>
<dbReference type="InterPro" id="IPR051319">
    <property type="entry name" value="Oligoribo/pAp-PDE_c-di-AMP_PDE"/>
</dbReference>
<evidence type="ECO:0008006" key="3">
    <source>
        <dbReference type="Google" id="ProtNLM"/>
    </source>
</evidence>
<reference evidence="2" key="1">
    <citation type="submission" date="2017-09" db="EMBL/GenBank/DDBJ databases">
        <title>Depth-based differentiation of microbial function through sediment-hosted aquifers and enrichment of novel symbionts in the deep terrestrial subsurface.</title>
        <authorList>
            <person name="Probst A.J."/>
            <person name="Ladd B."/>
            <person name="Jarett J.K."/>
            <person name="Geller-Mcgrath D.E."/>
            <person name="Sieber C.M.K."/>
            <person name="Emerson J.B."/>
            <person name="Anantharaman K."/>
            <person name="Thomas B.C."/>
            <person name="Malmstrom R."/>
            <person name="Stieglmeier M."/>
            <person name="Klingl A."/>
            <person name="Woyke T."/>
            <person name="Ryan C.M."/>
            <person name="Banfield J.F."/>
        </authorList>
    </citation>
    <scope>NUCLEOTIDE SEQUENCE [LARGE SCALE GENOMIC DNA]</scope>
</reference>
<protein>
    <recommendedName>
        <fullName evidence="3">DDH domain-containing protein</fullName>
    </recommendedName>
</protein>
<evidence type="ECO:0000313" key="2">
    <source>
        <dbReference type="Proteomes" id="UP000230731"/>
    </source>
</evidence>
<dbReference type="EMBL" id="PEZP01000008">
    <property type="protein sequence ID" value="PIT98399.1"/>
    <property type="molecule type" value="Genomic_DNA"/>
</dbReference>
<organism evidence="1 2">
    <name type="scientific">Candidatus Andersenbacteria bacterium CG10_big_fil_rev_8_21_14_0_10_54_11</name>
    <dbReference type="NCBI Taxonomy" id="1974485"/>
    <lineage>
        <taxon>Bacteria</taxon>
        <taxon>Candidatus Anderseniibacteriota</taxon>
    </lineage>
</organism>
<dbReference type="PANTHER" id="PTHR47618">
    <property type="entry name" value="BIFUNCTIONAL OLIGORIBONUCLEASE AND PAP PHOSPHATASE NRNA"/>
    <property type="match status" value="1"/>
</dbReference>
<proteinExistence type="predicted"/>
<gene>
    <name evidence="1" type="ORF">COT71_00715</name>
</gene>